<dbReference type="Proteomes" id="UP001501470">
    <property type="component" value="Unassembled WGS sequence"/>
</dbReference>
<name>A0ABN2C2E4_9ACTN</name>
<evidence type="ECO:0000256" key="1">
    <source>
        <dbReference type="SAM" id="MobiDB-lite"/>
    </source>
</evidence>
<accession>A0ABN2C2E4</accession>
<feature type="compositionally biased region" description="Gly residues" evidence="1">
    <location>
        <begin position="88"/>
        <end position="99"/>
    </location>
</feature>
<organism evidence="2 3">
    <name type="scientific">Dactylosporangium maewongense</name>
    <dbReference type="NCBI Taxonomy" id="634393"/>
    <lineage>
        <taxon>Bacteria</taxon>
        <taxon>Bacillati</taxon>
        <taxon>Actinomycetota</taxon>
        <taxon>Actinomycetes</taxon>
        <taxon>Micromonosporales</taxon>
        <taxon>Micromonosporaceae</taxon>
        <taxon>Dactylosporangium</taxon>
    </lineage>
</organism>
<sequence>MTDMNARTQRMPANMGWNSGGCRSAAGVTAGAPRAQRKAAKHGLEFTPTPEHGGRSPNMSTPKGRRAANRMGYTGELRPALERSEGDGMSGPGHGGGPRNIGWNSRRGTGAQRARRCERASGHSGGTRSIGARLGSGRRRGAVEVMV</sequence>
<evidence type="ECO:0000313" key="2">
    <source>
        <dbReference type="EMBL" id="GAA1551404.1"/>
    </source>
</evidence>
<dbReference type="EMBL" id="BAAAQD010000022">
    <property type="protein sequence ID" value="GAA1551404.1"/>
    <property type="molecule type" value="Genomic_DNA"/>
</dbReference>
<comment type="caution">
    <text evidence="2">The sequence shown here is derived from an EMBL/GenBank/DDBJ whole genome shotgun (WGS) entry which is preliminary data.</text>
</comment>
<protein>
    <submittedName>
        <fullName evidence="2">Uncharacterized protein</fullName>
    </submittedName>
</protein>
<reference evidence="2 3" key="1">
    <citation type="journal article" date="2019" name="Int. J. Syst. Evol. Microbiol.">
        <title>The Global Catalogue of Microorganisms (GCM) 10K type strain sequencing project: providing services to taxonomists for standard genome sequencing and annotation.</title>
        <authorList>
            <consortium name="The Broad Institute Genomics Platform"/>
            <consortium name="The Broad Institute Genome Sequencing Center for Infectious Disease"/>
            <person name="Wu L."/>
            <person name="Ma J."/>
        </authorList>
    </citation>
    <scope>NUCLEOTIDE SEQUENCE [LARGE SCALE GENOMIC DNA]</scope>
    <source>
        <strain evidence="2 3">JCM 15933</strain>
    </source>
</reference>
<evidence type="ECO:0000313" key="3">
    <source>
        <dbReference type="Proteomes" id="UP001501470"/>
    </source>
</evidence>
<feature type="region of interest" description="Disordered" evidence="1">
    <location>
        <begin position="27"/>
        <end position="147"/>
    </location>
</feature>
<proteinExistence type="predicted"/>
<gene>
    <name evidence="2" type="ORF">GCM10009827_085000</name>
</gene>
<keyword evidence="3" id="KW-1185">Reference proteome</keyword>